<dbReference type="Proteomes" id="UP000321393">
    <property type="component" value="Unassembled WGS sequence"/>
</dbReference>
<dbReference type="Proteomes" id="UP000321947">
    <property type="component" value="Unassembled WGS sequence"/>
</dbReference>
<evidence type="ECO:0000313" key="5">
    <source>
        <dbReference type="Proteomes" id="UP000321947"/>
    </source>
</evidence>
<dbReference type="EMBL" id="SSTE01007373">
    <property type="protein sequence ID" value="KAA0056604.1"/>
    <property type="molecule type" value="Genomic_DNA"/>
</dbReference>
<name>A0A5A7UN28_CUCMM</name>
<evidence type="ECO:0000256" key="1">
    <source>
        <dbReference type="SAM" id="MobiDB-lite"/>
    </source>
</evidence>
<comment type="caution">
    <text evidence="2">The sequence shown here is derived from an EMBL/GenBank/DDBJ whole genome shotgun (WGS) entry which is preliminary data.</text>
</comment>
<reference evidence="4 5" key="1">
    <citation type="submission" date="2019-08" db="EMBL/GenBank/DDBJ databases">
        <title>Draft genome sequences of two oriental melons (Cucumis melo L. var makuwa).</title>
        <authorList>
            <person name="Kwon S.-Y."/>
        </authorList>
    </citation>
    <scope>NUCLEOTIDE SEQUENCE [LARGE SCALE GENOMIC DNA]</scope>
    <source>
        <strain evidence="5">cv. Chang Bougi</strain>
        <strain evidence="4">cv. SW 3</strain>
        <tissue evidence="2">Leaf</tissue>
    </source>
</reference>
<accession>A0A5A7UN28</accession>
<organism evidence="2 4">
    <name type="scientific">Cucumis melo var. makuwa</name>
    <name type="common">Oriental melon</name>
    <dbReference type="NCBI Taxonomy" id="1194695"/>
    <lineage>
        <taxon>Eukaryota</taxon>
        <taxon>Viridiplantae</taxon>
        <taxon>Streptophyta</taxon>
        <taxon>Embryophyta</taxon>
        <taxon>Tracheophyta</taxon>
        <taxon>Spermatophyta</taxon>
        <taxon>Magnoliopsida</taxon>
        <taxon>eudicotyledons</taxon>
        <taxon>Gunneridae</taxon>
        <taxon>Pentapetalae</taxon>
        <taxon>rosids</taxon>
        <taxon>fabids</taxon>
        <taxon>Cucurbitales</taxon>
        <taxon>Cucurbitaceae</taxon>
        <taxon>Benincaseae</taxon>
        <taxon>Cucumis</taxon>
    </lineage>
</organism>
<sequence length="171" mass="20118">MYNKYSTTIPKKYKGNTLRMPLYAGLTLILQLLKDRYYMSSFPCGFEEIDVLFLKFDDNLNTTGGLSSFGDNSAETTRSSPTPRRHKQSRLLKLERCADVGKEYIEVVKDDLQRHFLLDFNNQAMNRFVEHQMLTSFKEFRDNYNRHYKKYNDPEQARANPPHILGGRMED</sequence>
<proteinExistence type="predicted"/>
<feature type="region of interest" description="Disordered" evidence="1">
    <location>
        <begin position="67"/>
        <end position="90"/>
    </location>
</feature>
<dbReference type="AlphaFoldDB" id="A0A5A7UN28"/>
<evidence type="ECO:0000313" key="4">
    <source>
        <dbReference type="Proteomes" id="UP000321393"/>
    </source>
</evidence>
<feature type="compositionally biased region" description="Polar residues" evidence="1">
    <location>
        <begin position="67"/>
        <end position="82"/>
    </location>
</feature>
<protein>
    <submittedName>
        <fullName evidence="2">CACTA en-spm transposon protein</fullName>
    </submittedName>
</protein>
<evidence type="ECO:0000313" key="3">
    <source>
        <dbReference type="EMBL" id="TYK24287.1"/>
    </source>
</evidence>
<dbReference type="EMBL" id="SSTD01003946">
    <property type="protein sequence ID" value="TYK24287.1"/>
    <property type="molecule type" value="Genomic_DNA"/>
</dbReference>
<gene>
    <name evidence="3" type="ORF">E5676_scaffold205G00520</name>
    <name evidence="2" type="ORF">E6C27_scaffold288G001170</name>
</gene>
<evidence type="ECO:0000313" key="2">
    <source>
        <dbReference type="EMBL" id="KAA0056604.1"/>
    </source>
</evidence>